<evidence type="ECO:0000313" key="7">
    <source>
        <dbReference type="EMBL" id="STX63721.1"/>
    </source>
</evidence>
<feature type="binding site" evidence="5">
    <location>
        <position position="92"/>
    </location>
    <ligand>
        <name>Zn(2+)</name>
        <dbReference type="ChEBI" id="CHEBI:29105"/>
    </ligand>
</feature>
<comment type="similarity">
    <text evidence="1 5">Belongs to the HypA/HybF family.</text>
</comment>
<evidence type="ECO:0000313" key="9">
    <source>
        <dbReference type="Proteomes" id="UP000254040"/>
    </source>
</evidence>
<dbReference type="OrthoDB" id="288014at2"/>
<protein>
    <recommendedName>
        <fullName evidence="5">Hydrogenase maturation factor HypA</fullName>
    </recommendedName>
</protein>
<dbReference type="Gene3D" id="3.30.2320.80">
    <property type="match status" value="1"/>
</dbReference>
<evidence type="ECO:0000256" key="5">
    <source>
        <dbReference type="HAMAP-Rule" id="MF_00213"/>
    </source>
</evidence>
<dbReference type="GO" id="GO:0008270">
    <property type="term" value="F:zinc ion binding"/>
    <property type="evidence" value="ECO:0007669"/>
    <property type="project" value="UniProtKB-UniRule"/>
</dbReference>
<keyword evidence="8" id="KW-1185">Reference proteome</keyword>
<dbReference type="EMBL" id="LNYN01000002">
    <property type="protein sequence ID" value="KTD39468.1"/>
    <property type="molecule type" value="Genomic_DNA"/>
</dbReference>
<keyword evidence="2 5" id="KW-0533">Nickel</keyword>
<dbReference type="PANTHER" id="PTHR34535">
    <property type="entry name" value="HYDROGENASE MATURATION FACTOR HYPA"/>
    <property type="match status" value="1"/>
</dbReference>
<dbReference type="Proteomes" id="UP000054985">
    <property type="component" value="Unassembled WGS sequence"/>
</dbReference>
<organism evidence="7 9">
    <name type="scientific">Legionella moravica</name>
    <dbReference type="NCBI Taxonomy" id="39962"/>
    <lineage>
        <taxon>Bacteria</taxon>
        <taxon>Pseudomonadati</taxon>
        <taxon>Pseudomonadota</taxon>
        <taxon>Gammaproteobacteria</taxon>
        <taxon>Legionellales</taxon>
        <taxon>Legionellaceae</taxon>
        <taxon>Legionella</taxon>
    </lineage>
</organism>
<dbReference type="EMBL" id="UGOG01000001">
    <property type="protein sequence ID" value="STX63721.1"/>
    <property type="molecule type" value="Genomic_DNA"/>
</dbReference>
<accession>A0A378K7B0</accession>
<dbReference type="AlphaFoldDB" id="A0A378K7B0"/>
<feature type="binding site" evidence="5">
    <location>
        <position position="2"/>
    </location>
    <ligand>
        <name>Ni(2+)</name>
        <dbReference type="ChEBI" id="CHEBI:49786"/>
    </ligand>
</feature>
<dbReference type="PIRSF" id="PIRSF004761">
    <property type="entry name" value="Hydrgn_mat_HypA"/>
    <property type="match status" value="1"/>
</dbReference>
<evidence type="ECO:0000313" key="8">
    <source>
        <dbReference type="Proteomes" id="UP000054985"/>
    </source>
</evidence>
<feature type="binding site" evidence="5">
    <location>
        <position position="73"/>
    </location>
    <ligand>
        <name>Zn(2+)</name>
        <dbReference type="ChEBI" id="CHEBI:29105"/>
    </ligand>
</feature>
<feature type="binding site" evidence="5">
    <location>
        <position position="76"/>
    </location>
    <ligand>
        <name>Zn(2+)</name>
        <dbReference type="ChEBI" id="CHEBI:29105"/>
    </ligand>
</feature>
<dbReference type="InterPro" id="IPR000688">
    <property type="entry name" value="HypA/HybF"/>
</dbReference>
<sequence length="113" mass="12484">MHELWLCKSILELVTQQAVAKQYAQVKTIVLELGQLSAVDLESLNFSFKVIAQGSVAQNAELQVIEVPGEALCHACHAKVPVKQYYDDCPKCGSHALSIIQGEELRIKSMMVE</sequence>
<proteinExistence type="inferred from homology"/>
<keyword evidence="4 5" id="KW-0862">Zinc</keyword>
<dbReference type="PANTHER" id="PTHR34535:SF3">
    <property type="entry name" value="HYDROGENASE MATURATION FACTOR HYPA"/>
    <property type="match status" value="1"/>
</dbReference>
<dbReference type="NCBIfam" id="TIGR00100">
    <property type="entry name" value="hypA"/>
    <property type="match status" value="1"/>
</dbReference>
<reference evidence="7 9" key="2">
    <citation type="submission" date="2018-06" db="EMBL/GenBank/DDBJ databases">
        <authorList>
            <consortium name="Pathogen Informatics"/>
            <person name="Doyle S."/>
        </authorList>
    </citation>
    <scope>NUCLEOTIDE SEQUENCE [LARGE SCALE GENOMIC DNA]</scope>
    <source>
        <strain evidence="7 9">NCTC12239</strain>
    </source>
</reference>
<evidence type="ECO:0000256" key="3">
    <source>
        <dbReference type="ARBA" id="ARBA00022723"/>
    </source>
</evidence>
<dbReference type="HAMAP" id="MF_00213">
    <property type="entry name" value="HypA_HybF"/>
    <property type="match status" value="1"/>
</dbReference>
<dbReference type="GO" id="GO:0051604">
    <property type="term" value="P:protein maturation"/>
    <property type="evidence" value="ECO:0007669"/>
    <property type="project" value="InterPro"/>
</dbReference>
<keyword evidence="3 5" id="KW-0479">Metal-binding</keyword>
<evidence type="ECO:0000256" key="1">
    <source>
        <dbReference type="ARBA" id="ARBA00010748"/>
    </source>
</evidence>
<comment type="function">
    <text evidence="5">Involved in the maturation of [NiFe] hydrogenases. Required for nickel insertion into the metal center of the hydrogenase.</text>
</comment>
<feature type="binding site" evidence="5">
    <location>
        <position position="89"/>
    </location>
    <ligand>
        <name>Zn(2+)</name>
        <dbReference type="ChEBI" id="CHEBI:29105"/>
    </ligand>
</feature>
<name>A0A378K7B0_9GAMM</name>
<evidence type="ECO:0000256" key="2">
    <source>
        <dbReference type="ARBA" id="ARBA00022596"/>
    </source>
</evidence>
<dbReference type="InterPro" id="IPR020538">
    <property type="entry name" value="Hydgase_Ni_incorp_HypA/HybF_CS"/>
</dbReference>
<dbReference type="Proteomes" id="UP000254040">
    <property type="component" value="Unassembled WGS sequence"/>
</dbReference>
<dbReference type="GO" id="GO:0016151">
    <property type="term" value="F:nickel cation binding"/>
    <property type="evidence" value="ECO:0007669"/>
    <property type="project" value="UniProtKB-UniRule"/>
</dbReference>
<evidence type="ECO:0000313" key="6">
    <source>
        <dbReference type="EMBL" id="KTD39468.1"/>
    </source>
</evidence>
<dbReference type="STRING" id="39962.Lmor_0119"/>
<reference evidence="6 8" key="1">
    <citation type="submission" date="2015-11" db="EMBL/GenBank/DDBJ databases">
        <title>Genomic analysis of 38 Legionella species identifies large and diverse effector repertoires.</title>
        <authorList>
            <person name="Burstein D."/>
            <person name="Amaro F."/>
            <person name="Zusman T."/>
            <person name="Lifshitz Z."/>
            <person name="Cohen O."/>
            <person name="Gilbert J.A."/>
            <person name="Pupko T."/>
            <person name="Shuman H.A."/>
            <person name="Segal G."/>
        </authorList>
    </citation>
    <scope>NUCLEOTIDE SEQUENCE [LARGE SCALE GENOMIC DNA]</scope>
    <source>
        <strain evidence="6 8">ATCC 43877</strain>
    </source>
</reference>
<dbReference type="PROSITE" id="PS01249">
    <property type="entry name" value="HYPA"/>
    <property type="match status" value="1"/>
</dbReference>
<evidence type="ECO:0000256" key="4">
    <source>
        <dbReference type="ARBA" id="ARBA00022833"/>
    </source>
</evidence>
<dbReference type="Pfam" id="PF01155">
    <property type="entry name" value="HypA"/>
    <property type="match status" value="1"/>
</dbReference>
<gene>
    <name evidence="5 7" type="primary">hypA</name>
    <name evidence="6" type="ORF">Lmor_0119</name>
    <name evidence="7" type="ORF">NCTC12239_02669</name>
</gene>
<dbReference type="RefSeq" id="WP_028383764.1">
    <property type="nucleotide sequence ID" value="NZ_CAAAJG010000006.1"/>
</dbReference>